<keyword evidence="4" id="KW-1185">Reference proteome</keyword>
<dbReference type="EnsemblPlants" id="Pp3c10_9070V3.1">
    <property type="protein sequence ID" value="PAC:32901647.CDS.1"/>
    <property type="gene ID" value="Pp3c10_9070"/>
</dbReference>
<dbReference type="EnsemblPlants" id="Pp3c10_9070V3.2">
    <property type="protein sequence ID" value="PAC:32901648.CDS.1"/>
    <property type="gene ID" value="Pp3c10_9070"/>
</dbReference>
<evidence type="ECO:0000313" key="3">
    <source>
        <dbReference type="EnsemblPlants" id="PAC:32901647.CDS.1"/>
    </source>
</evidence>
<dbReference type="Gramene" id="Pp3c10_9070V3.3">
    <property type="protein sequence ID" value="PAC:32901649.CDS.1"/>
    <property type="gene ID" value="Pp3c10_9070"/>
</dbReference>
<dbReference type="EnsemblPlants" id="Pp3c10_9070V3.4">
    <property type="protein sequence ID" value="PAC:32901650.CDS.1"/>
    <property type="gene ID" value="Pp3c10_9070"/>
</dbReference>
<dbReference type="PaxDb" id="3218-PP1S58_207V6.2"/>
<reference evidence="2 4" key="1">
    <citation type="journal article" date="2008" name="Science">
        <title>The Physcomitrella genome reveals evolutionary insights into the conquest of land by plants.</title>
        <authorList>
            <person name="Rensing S."/>
            <person name="Lang D."/>
            <person name="Zimmer A."/>
            <person name="Terry A."/>
            <person name="Salamov A."/>
            <person name="Shapiro H."/>
            <person name="Nishiyama T."/>
            <person name="Perroud P.-F."/>
            <person name="Lindquist E."/>
            <person name="Kamisugi Y."/>
            <person name="Tanahashi T."/>
            <person name="Sakakibara K."/>
            <person name="Fujita T."/>
            <person name="Oishi K."/>
            <person name="Shin-I T."/>
            <person name="Kuroki Y."/>
            <person name="Toyoda A."/>
            <person name="Suzuki Y."/>
            <person name="Hashimoto A."/>
            <person name="Yamaguchi K."/>
            <person name="Sugano A."/>
            <person name="Kohara Y."/>
            <person name="Fujiyama A."/>
            <person name="Anterola A."/>
            <person name="Aoki S."/>
            <person name="Ashton N."/>
            <person name="Barbazuk W.B."/>
            <person name="Barker E."/>
            <person name="Bennetzen J."/>
            <person name="Bezanilla M."/>
            <person name="Blankenship R."/>
            <person name="Cho S.H."/>
            <person name="Dutcher S."/>
            <person name="Estelle M."/>
            <person name="Fawcett J.A."/>
            <person name="Gundlach H."/>
            <person name="Hanada K."/>
            <person name="Heyl A."/>
            <person name="Hicks K.A."/>
            <person name="Hugh J."/>
            <person name="Lohr M."/>
            <person name="Mayer K."/>
            <person name="Melkozernov A."/>
            <person name="Murata T."/>
            <person name="Nelson D."/>
            <person name="Pils B."/>
            <person name="Prigge M."/>
            <person name="Reiss B."/>
            <person name="Renner T."/>
            <person name="Rombauts S."/>
            <person name="Rushton P."/>
            <person name="Sanderfoot A."/>
            <person name="Schween G."/>
            <person name="Shiu S.-H."/>
            <person name="Stueber K."/>
            <person name="Theodoulou F.L."/>
            <person name="Tu H."/>
            <person name="Van de Peer Y."/>
            <person name="Verrier P.J."/>
            <person name="Waters E."/>
            <person name="Wood A."/>
            <person name="Yang L."/>
            <person name="Cove D."/>
            <person name="Cuming A."/>
            <person name="Hasebe M."/>
            <person name="Lucas S."/>
            <person name="Mishler D.B."/>
            <person name="Reski R."/>
            <person name="Grigoriev I."/>
            <person name="Quatrano R.S."/>
            <person name="Boore J.L."/>
        </authorList>
    </citation>
    <scope>NUCLEOTIDE SEQUENCE [LARGE SCALE GENOMIC DNA]</scope>
    <source>
        <strain evidence="3 4">cv. Gransden 2004</strain>
    </source>
</reference>
<dbReference type="RefSeq" id="XP_024386852.1">
    <property type="nucleotide sequence ID" value="XM_024531084.2"/>
</dbReference>
<name>A0A2K1JYB9_PHYPA</name>
<dbReference type="Gramene" id="Pp3c10_9070V3.1">
    <property type="protein sequence ID" value="PAC:32901647.CDS.1"/>
    <property type="gene ID" value="Pp3c10_9070"/>
</dbReference>
<gene>
    <name evidence="3" type="primary">LOC112287741</name>
    <name evidence="2" type="ORF">PHYPA_013640</name>
</gene>
<accession>A0A2K1JYB9</accession>
<reference evidence="3" key="3">
    <citation type="submission" date="2020-12" db="UniProtKB">
        <authorList>
            <consortium name="EnsemblPlants"/>
        </authorList>
    </citation>
    <scope>IDENTIFICATION</scope>
</reference>
<dbReference type="Proteomes" id="UP000006727">
    <property type="component" value="Chromosome 10"/>
</dbReference>
<evidence type="ECO:0000256" key="1">
    <source>
        <dbReference type="SAM" id="MobiDB-lite"/>
    </source>
</evidence>
<dbReference type="AlphaFoldDB" id="A0A2K1JYB9"/>
<protein>
    <submittedName>
        <fullName evidence="2 3">Uncharacterized protein</fullName>
    </submittedName>
</protein>
<dbReference type="Gramene" id="Pp3c10_9070V3.4">
    <property type="protein sequence ID" value="PAC:32901650.CDS.1"/>
    <property type="gene ID" value="Pp3c10_9070"/>
</dbReference>
<proteinExistence type="predicted"/>
<dbReference type="GeneID" id="112287741"/>
<sequence length="178" mass="19400">MGLEGALSLSTSAGRPEVATGRPDHICIWTPEGVRRLLGKNRVRMSRGWKVRDMVRAVRCESCSPEQGDDEPISVLRPDQGTTTSFLSNSLTRGVNGISRTAANAPVQEDRENGPGAALSTDILRYRSVRSGASIALRALDVYLLLASSICDEVDNAFRTPCSRKPLRLSTTSWELLE</sequence>
<dbReference type="EMBL" id="ABEU02000010">
    <property type="protein sequence ID" value="PNR46521.1"/>
    <property type="molecule type" value="Genomic_DNA"/>
</dbReference>
<reference evidence="2 4" key="2">
    <citation type="journal article" date="2018" name="Plant J.">
        <title>The Physcomitrella patens chromosome-scale assembly reveals moss genome structure and evolution.</title>
        <authorList>
            <person name="Lang D."/>
            <person name="Ullrich K.K."/>
            <person name="Murat F."/>
            <person name="Fuchs J."/>
            <person name="Jenkins J."/>
            <person name="Haas F.B."/>
            <person name="Piednoel M."/>
            <person name="Gundlach H."/>
            <person name="Van Bel M."/>
            <person name="Meyberg R."/>
            <person name="Vives C."/>
            <person name="Morata J."/>
            <person name="Symeonidi A."/>
            <person name="Hiss M."/>
            <person name="Muchero W."/>
            <person name="Kamisugi Y."/>
            <person name="Saleh O."/>
            <person name="Blanc G."/>
            <person name="Decker E.L."/>
            <person name="van Gessel N."/>
            <person name="Grimwood J."/>
            <person name="Hayes R.D."/>
            <person name="Graham S.W."/>
            <person name="Gunter L.E."/>
            <person name="McDaniel S.F."/>
            <person name="Hoernstein S.N.W."/>
            <person name="Larsson A."/>
            <person name="Li F.W."/>
            <person name="Perroud P.F."/>
            <person name="Phillips J."/>
            <person name="Ranjan P."/>
            <person name="Rokshar D.S."/>
            <person name="Rothfels C.J."/>
            <person name="Schneider L."/>
            <person name="Shu S."/>
            <person name="Stevenson D.W."/>
            <person name="Thummler F."/>
            <person name="Tillich M."/>
            <person name="Villarreal Aguilar J.C."/>
            <person name="Widiez T."/>
            <person name="Wong G.K."/>
            <person name="Wymore A."/>
            <person name="Zhang Y."/>
            <person name="Zimmer A.D."/>
            <person name="Quatrano R.S."/>
            <person name="Mayer K.F.X."/>
            <person name="Goodstein D."/>
            <person name="Casacuberta J.M."/>
            <person name="Vandepoele K."/>
            <person name="Reski R."/>
            <person name="Cuming A.C."/>
            <person name="Tuskan G.A."/>
            <person name="Maumus F."/>
            <person name="Salse J."/>
            <person name="Schmutz J."/>
            <person name="Rensing S.A."/>
        </authorList>
    </citation>
    <scope>NUCLEOTIDE SEQUENCE [LARGE SCALE GENOMIC DNA]</scope>
    <source>
        <strain evidence="3 4">cv. Gransden 2004</strain>
    </source>
</reference>
<evidence type="ECO:0000313" key="4">
    <source>
        <dbReference type="Proteomes" id="UP000006727"/>
    </source>
</evidence>
<dbReference type="Gramene" id="Pp3c10_9070V3.2">
    <property type="protein sequence ID" value="PAC:32901648.CDS.1"/>
    <property type="gene ID" value="Pp3c10_9070"/>
</dbReference>
<evidence type="ECO:0000313" key="2">
    <source>
        <dbReference type="EMBL" id="PNR46521.1"/>
    </source>
</evidence>
<organism evidence="2">
    <name type="scientific">Physcomitrium patens</name>
    <name type="common">Spreading-leaved earth moss</name>
    <name type="synonym">Physcomitrella patens</name>
    <dbReference type="NCBI Taxonomy" id="3218"/>
    <lineage>
        <taxon>Eukaryota</taxon>
        <taxon>Viridiplantae</taxon>
        <taxon>Streptophyta</taxon>
        <taxon>Embryophyta</taxon>
        <taxon>Bryophyta</taxon>
        <taxon>Bryophytina</taxon>
        <taxon>Bryopsida</taxon>
        <taxon>Funariidae</taxon>
        <taxon>Funariales</taxon>
        <taxon>Funariaceae</taxon>
        <taxon>Physcomitrium</taxon>
    </lineage>
</organism>
<feature type="region of interest" description="Disordered" evidence="1">
    <location>
        <begin position="1"/>
        <end position="23"/>
    </location>
</feature>
<dbReference type="EnsemblPlants" id="Pp3c10_9070V3.3">
    <property type="protein sequence ID" value="PAC:32901649.CDS.1"/>
    <property type="gene ID" value="Pp3c10_9070"/>
</dbReference>